<gene>
    <name evidence="10" type="ORF">HD597_000214</name>
</gene>
<dbReference type="InterPro" id="IPR007627">
    <property type="entry name" value="RNA_pol_sigma70_r2"/>
</dbReference>
<evidence type="ECO:0000313" key="11">
    <source>
        <dbReference type="Proteomes" id="UP001139648"/>
    </source>
</evidence>
<keyword evidence="5 7" id="KW-0238">DNA-binding</keyword>
<evidence type="ECO:0000256" key="4">
    <source>
        <dbReference type="ARBA" id="ARBA00023082"/>
    </source>
</evidence>
<dbReference type="Pfam" id="PF04542">
    <property type="entry name" value="Sigma70_r2"/>
    <property type="match status" value="1"/>
</dbReference>
<comment type="similarity">
    <text evidence="1 7">Belongs to the sigma-70 factor family. ECF subfamily.</text>
</comment>
<dbReference type="Proteomes" id="UP001139648">
    <property type="component" value="Unassembled WGS sequence"/>
</dbReference>
<reference evidence="10" key="1">
    <citation type="submission" date="2022-06" db="EMBL/GenBank/DDBJ databases">
        <title>Sequencing the genomes of 1000 actinobacteria strains.</title>
        <authorList>
            <person name="Klenk H.-P."/>
        </authorList>
    </citation>
    <scope>NUCLEOTIDE SEQUENCE</scope>
    <source>
        <strain evidence="10">DSM 46694</strain>
    </source>
</reference>
<dbReference type="AlphaFoldDB" id="A0A9X2G9C7"/>
<dbReference type="PANTHER" id="PTHR43133:SF65">
    <property type="entry name" value="ECF RNA POLYMERASE SIGMA FACTOR SIGG"/>
    <property type="match status" value="1"/>
</dbReference>
<dbReference type="PROSITE" id="PS01063">
    <property type="entry name" value="SIGMA70_ECF"/>
    <property type="match status" value="1"/>
</dbReference>
<dbReference type="GO" id="GO:0003677">
    <property type="term" value="F:DNA binding"/>
    <property type="evidence" value="ECO:0007669"/>
    <property type="project" value="UniProtKB-KW"/>
</dbReference>
<evidence type="ECO:0000256" key="2">
    <source>
        <dbReference type="ARBA" id="ARBA00011344"/>
    </source>
</evidence>
<dbReference type="EMBL" id="JAMZEB010000001">
    <property type="protein sequence ID" value="MCP2353194.1"/>
    <property type="molecule type" value="Genomic_DNA"/>
</dbReference>
<evidence type="ECO:0000313" key="10">
    <source>
        <dbReference type="EMBL" id="MCP2353194.1"/>
    </source>
</evidence>
<dbReference type="Pfam" id="PF08281">
    <property type="entry name" value="Sigma70_r4_2"/>
    <property type="match status" value="1"/>
</dbReference>
<dbReference type="SUPFAM" id="SSF88659">
    <property type="entry name" value="Sigma3 and sigma4 domains of RNA polymerase sigma factors"/>
    <property type="match status" value="1"/>
</dbReference>
<dbReference type="NCBIfam" id="TIGR02937">
    <property type="entry name" value="sigma70-ECF"/>
    <property type="match status" value="1"/>
</dbReference>
<comment type="subunit">
    <text evidence="2">Interacts transiently with the RNA polymerase catalytic core formed by RpoA, RpoB, RpoC and RpoZ (2 alpha, 1 beta, 1 beta' and 1 omega subunit) to form the RNA polymerase holoenzyme that can initiate transcription.</text>
</comment>
<dbReference type="Gene3D" id="1.10.10.10">
    <property type="entry name" value="Winged helix-like DNA-binding domain superfamily/Winged helix DNA-binding domain"/>
    <property type="match status" value="1"/>
</dbReference>
<dbReference type="InterPro" id="IPR036388">
    <property type="entry name" value="WH-like_DNA-bd_sf"/>
</dbReference>
<sequence>MSSDFTLDFVSSTDSYRRELLTHCYRMLGSLHEAEDLVQETYLRAWRAFERFEGRSSVRSWLYRIATNACLTALDHAGRKVLPSGLMGPGDDPYAPPPSADPAIPWIQPMPDALVEPESQDPAAIVTARDSLRLALIAGLQYLPARQRAVLILREVLAFSAAEVARMLDTSVPAVKSLLQRARATLEEAAPSMDHVIEPSDPRARALLARYMDAFEKADAAALQEILRDDVALEATALGTWFDGMATCVPLLATHVLTPGDGRDHRQDQFLVCPSGRSANAHGRPGRARPAMP</sequence>
<evidence type="ECO:0000259" key="8">
    <source>
        <dbReference type="Pfam" id="PF04542"/>
    </source>
</evidence>
<evidence type="ECO:0000256" key="7">
    <source>
        <dbReference type="RuleBase" id="RU000716"/>
    </source>
</evidence>
<keyword evidence="3 7" id="KW-0805">Transcription regulation</keyword>
<dbReference type="InterPro" id="IPR014305">
    <property type="entry name" value="RNA_pol_sigma-G_actinobac"/>
</dbReference>
<dbReference type="SUPFAM" id="SSF88946">
    <property type="entry name" value="Sigma2 domain of RNA polymerase sigma factors"/>
    <property type="match status" value="1"/>
</dbReference>
<dbReference type="Gene3D" id="1.10.1740.10">
    <property type="match status" value="1"/>
</dbReference>
<accession>A0A9X2G9C7</accession>
<dbReference type="SUPFAM" id="SSF54427">
    <property type="entry name" value="NTF2-like"/>
    <property type="match status" value="1"/>
</dbReference>
<evidence type="ECO:0000256" key="5">
    <source>
        <dbReference type="ARBA" id="ARBA00023125"/>
    </source>
</evidence>
<dbReference type="NCBIfam" id="TIGR02960">
    <property type="entry name" value="SigX5"/>
    <property type="match status" value="1"/>
</dbReference>
<keyword evidence="6 7" id="KW-0804">Transcription</keyword>
<dbReference type="InterPro" id="IPR039425">
    <property type="entry name" value="RNA_pol_sigma-70-like"/>
</dbReference>
<dbReference type="InterPro" id="IPR013325">
    <property type="entry name" value="RNA_pol_sigma_r2"/>
</dbReference>
<dbReference type="GO" id="GO:0006352">
    <property type="term" value="P:DNA-templated transcription initiation"/>
    <property type="evidence" value="ECO:0007669"/>
    <property type="project" value="InterPro"/>
</dbReference>
<organism evidence="10 11">
    <name type="scientific">Nonomuraea thailandensis</name>
    <dbReference type="NCBI Taxonomy" id="1188745"/>
    <lineage>
        <taxon>Bacteria</taxon>
        <taxon>Bacillati</taxon>
        <taxon>Actinomycetota</taxon>
        <taxon>Actinomycetes</taxon>
        <taxon>Streptosporangiales</taxon>
        <taxon>Streptosporangiaceae</taxon>
        <taxon>Nonomuraea</taxon>
    </lineage>
</organism>
<evidence type="ECO:0000256" key="3">
    <source>
        <dbReference type="ARBA" id="ARBA00023015"/>
    </source>
</evidence>
<dbReference type="InterPro" id="IPR013249">
    <property type="entry name" value="RNA_pol_sigma70_r4_t2"/>
</dbReference>
<dbReference type="InterPro" id="IPR014284">
    <property type="entry name" value="RNA_pol_sigma-70_dom"/>
</dbReference>
<feature type="domain" description="RNA polymerase sigma-70 region 2" evidence="8">
    <location>
        <begin position="15"/>
        <end position="79"/>
    </location>
</feature>
<keyword evidence="4 7" id="KW-0731">Sigma factor</keyword>
<evidence type="ECO:0000256" key="1">
    <source>
        <dbReference type="ARBA" id="ARBA00010641"/>
    </source>
</evidence>
<dbReference type="GO" id="GO:0016987">
    <property type="term" value="F:sigma factor activity"/>
    <property type="evidence" value="ECO:0007669"/>
    <property type="project" value="UniProtKB-KW"/>
</dbReference>
<dbReference type="Gene3D" id="3.10.450.50">
    <property type="match status" value="1"/>
</dbReference>
<proteinExistence type="inferred from homology"/>
<evidence type="ECO:0000259" key="9">
    <source>
        <dbReference type="Pfam" id="PF08281"/>
    </source>
</evidence>
<dbReference type="RefSeq" id="WP_253739637.1">
    <property type="nucleotide sequence ID" value="NZ_BAABKA010000095.1"/>
</dbReference>
<name>A0A9X2G9C7_9ACTN</name>
<dbReference type="GO" id="GO:0006950">
    <property type="term" value="P:response to stress"/>
    <property type="evidence" value="ECO:0007669"/>
    <property type="project" value="UniProtKB-ARBA"/>
</dbReference>
<dbReference type="InterPro" id="IPR000838">
    <property type="entry name" value="RNA_pol_sigma70_ECF_CS"/>
</dbReference>
<dbReference type="PANTHER" id="PTHR43133">
    <property type="entry name" value="RNA POLYMERASE ECF-TYPE SIGMA FACTO"/>
    <property type="match status" value="1"/>
</dbReference>
<keyword evidence="11" id="KW-1185">Reference proteome</keyword>
<feature type="domain" description="RNA polymerase sigma factor 70 region 4 type 2" evidence="9">
    <location>
        <begin position="134"/>
        <end position="186"/>
    </location>
</feature>
<dbReference type="InterPro" id="IPR032710">
    <property type="entry name" value="NTF2-like_dom_sf"/>
</dbReference>
<comment type="caution">
    <text evidence="10">The sequence shown here is derived from an EMBL/GenBank/DDBJ whole genome shotgun (WGS) entry which is preliminary data.</text>
</comment>
<protein>
    <recommendedName>
        <fullName evidence="7">RNA polymerase sigma factor</fullName>
    </recommendedName>
</protein>
<dbReference type="InterPro" id="IPR013324">
    <property type="entry name" value="RNA_pol_sigma_r3/r4-like"/>
</dbReference>
<dbReference type="CDD" id="cd06171">
    <property type="entry name" value="Sigma70_r4"/>
    <property type="match status" value="1"/>
</dbReference>
<dbReference type="NCBIfam" id="NF006089">
    <property type="entry name" value="PRK08241.1"/>
    <property type="match status" value="1"/>
</dbReference>
<evidence type="ECO:0000256" key="6">
    <source>
        <dbReference type="ARBA" id="ARBA00023163"/>
    </source>
</evidence>